<evidence type="ECO:0000256" key="5">
    <source>
        <dbReference type="ARBA" id="ARBA00023136"/>
    </source>
</evidence>
<comment type="caution">
    <text evidence="10">The sequence shown here is derived from an EMBL/GenBank/DDBJ whole genome shotgun (WGS) entry which is preliminary data.</text>
</comment>
<evidence type="ECO:0000256" key="3">
    <source>
        <dbReference type="ARBA" id="ARBA00022544"/>
    </source>
</evidence>
<keyword evidence="7" id="KW-0449">Lipoprotein</keyword>
<dbReference type="OrthoDB" id="9816067at2"/>
<dbReference type="NCBIfam" id="TIGR02887">
    <property type="entry name" value="spore_ger_x_C"/>
    <property type="match status" value="1"/>
</dbReference>
<comment type="similarity">
    <text evidence="2">Belongs to the GerABKC lipoprotein family.</text>
</comment>
<evidence type="ECO:0000313" key="10">
    <source>
        <dbReference type="EMBL" id="OMD39318.1"/>
    </source>
</evidence>
<evidence type="ECO:0000256" key="7">
    <source>
        <dbReference type="ARBA" id="ARBA00023288"/>
    </source>
</evidence>
<dbReference type="RefSeq" id="WP_076119976.1">
    <property type="nucleotide sequence ID" value="NZ_MPTC01000014.1"/>
</dbReference>
<evidence type="ECO:0000259" key="9">
    <source>
        <dbReference type="Pfam" id="PF25198"/>
    </source>
</evidence>
<feature type="domain" description="Spore germination GerAC-like C-terminal" evidence="8">
    <location>
        <begin position="235"/>
        <end position="403"/>
    </location>
</feature>
<dbReference type="Gene3D" id="3.30.300.210">
    <property type="entry name" value="Nutrient germinant receptor protein C, domain 3"/>
    <property type="match status" value="1"/>
</dbReference>
<dbReference type="PANTHER" id="PTHR35789:SF1">
    <property type="entry name" value="SPORE GERMINATION PROTEIN B3"/>
    <property type="match status" value="1"/>
</dbReference>
<dbReference type="EMBL" id="MPTC01000014">
    <property type="protein sequence ID" value="OMD39318.1"/>
    <property type="molecule type" value="Genomic_DNA"/>
</dbReference>
<name>A0A1R0XW22_9BACL</name>
<dbReference type="PROSITE" id="PS51257">
    <property type="entry name" value="PROKAR_LIPOPROTEIN"/>
    <property type="match status" value="1"/>
</dbReference>
<organism evidence="10 11">
    <name type="scientific">Paenibacillus odorifer</name>
    <dbReference type="NCBI Taxonomy" id="189426"/>
    <lineage>
        <taxon>Bacteria</taxon>
        <taxon>Bacillati</taxon>
        <taxon>Bacillota</taxon>
        <taxon>Bacilli</taxon>
        <taxon>Bacillales</taxon>
        <taxon>Paenibacillaceae</taxon>
        <taxon>Paenibacillus</taxon>
    </lineage>
</organism>
<evidence type="ECO:0000256" key="1">
    <source>
        <dbReference type="ARBA" id="ARBA00004635"/>
    </source>
</evidence>
<gene>
    <name evidence="10" type="ORF">BSK52_17015</name>
</gene>
<keyword evidence="6" id="KW-0564">Palmitate</keyword>
<accession>A0A1R0XW22</accession>
<evidence type="ECO:0000313" key="11">
    <source>
        <dbReference type="Proteomes" id="UP000187439"/>
    </source>
</evidence>
<dbReference type="InterPro" id="IPR008844">
    <property type="entry name" value="Spore_GerAC-like"/>
</dbReference>
<proteinExistence type="inferred from homology"/>
<protein>
    <submittedName>
        <fullName evidence="10">Uncharacterized protein</fullName>
    </submittedName>
</protein>
<dbReference type="AlphaFoldDB" id="A0A1R0XW22"/>
<evidence type="ECO:0000256" key="6">
    <source>
        <dbReference type="ARBA" id="ARBA00023139"/>
    </source>
</evidence>
<evidence type="ECO:0000256" key="4">
    <source>
        <dbReference type="ARBA" id="ARBA00022729"/>
    </source>
</evidence>
<keyword evidence="5" id="KW-0472">Membrane</keyword>
<evidence type="ECO:0000259" key="8">
    <source>
        <dbReference type="Pfam" id="PF05504"/>
    </source>
</evidence>
<dbReference type="GO" id="GO:0016020">
    <property type="term" value="C:membrane"/>
    <property type="evidence" value="ECO:0007669"/>
    <property type="project" value="UniProtKB-SubCell"/>
</dbReference>
<dbReference type="Pfam" id="PF05504">
    <property type="entry name" value="Spore_GerAC"/>
    <property type="match status" value="1"/>
</dbReference>
<evidence type="ECO:0000256" key="2">
    <source>
        <dbReference type="ARBA" id="ARBA00007886"/>
    </source>
</evidence>
<dbReference type="InterPro" id="IPR046953">
    <property type="entry name" value="Spore_GerAC-like_C"/>
</dbReference>
<reference evidence="10 11" key="1">
    <citation type="submission" date="2016-10" db="EMBL/GenBank/DDBJ databases">
        <title>Paenibacillus species isolates.</title>
        <authorList>
            <person name="Beno S.M."/>
        </authorList>
    </citation>
    <scope>NUCLEOTIDE SEQUENCE [LARGE SCALE GENOMIC DNA]</scope>
    <source>
        <strain evidence="10 11">FSL H7-0710</strain>
    </source>
</reference>
<dbReference type="InterPro" id="IPR057336">
    <property type="entry name" value="GerAC_N"/>
</dbReference>
<dbReference type="PANTHER" id="PTHR35789">
    <property type="entry name" value="SPORE GERMINATION PROTEIN B3"/>
    <property type="match status" value="1"/>
</dbReference>
<keyword evidence="4" id="KW-0732">Signal</keyword>
<feature type="domain" description="Spore germination protein N-terminal" evidence="9">
    <location>
        <begin position="27"/>
        <end position="225"/>
    </location>
</feature>
<sequence length="407" mass="45903">MNKKIYKRVVLIFILSLLSGLLAGCWDQLEIEDRALVLGLSIDSVPPDNKTNDDQTTHLKSANINLPQIRVTAQIAVPGRVPLGPGSGGEGGGGNQNPVWVVEVYGYTLDDAMNNLQQQISDPRYLIHLRVIIISEDIARKSMDDLNDYLRRNPEVRRRTWLLVSEGEAAKFMNINPPLQRVPTLYILSTMEKAVTSGKFPADYIGVFWSADSKWGESGYLPYVSLHQEDNIMIKGLAYFSGGVMVGSTIPIEIGAYMSMKGINPGGYSDLFYADEFGPVMLKVNDRFTRVKVQFKEGKPHITYNLSLEAALDEHLRSDIPISSSRSLEKIEDIFQKRVIGIFNHLIEETQQAHSDVFGMGEYIRAYAPSYWKAHVRDKHDWEQQYSNLSIEVKLKTHIDRVGLKQN</sequence>
<dbReference type="Pfam" id="PF25198">
    <property type="entry name" value="Spore_GerAC_N"/>
    <property type="match status" value="1"/>
</dbReference>
<dbReference type="Proteomes" id="UP000187439">
    <property type="component" value="Unassembled WGS sequence"/>
</dbReference>
<comment type="subcellular location">
    <subcellularLocation>
        <location evidence="1">Membrane</location>
        <topology evidence="1">Lipid-anchor</topology>
    </subcellularLocation>
</comment>
<dbReference type="InterPro" id="IPR038501">
    <property type="entry name" value="Spore_GerAC_C_sf"/>
</dbReference>
<keyword evidence="3" id="KW-0309">Germination</keyword>
<dbReference type="GO" id="GO:0009847">
    <property type="term" value="P:spore germination"/>
    <property type="evidence" value="ECO:0007669"/>
    <property type="project" value="InterPro"/>
</dbReference>